<gene>
    <name evidence="2" type="ORF">XAC3562_1200058</name>
</gene>
<accession>A0A0U5FCS0</accession>
<evidence type="ECO:0000313" key="3">
    <source>
        <dbReference type="Proteomes" id="UP000052230"/>
    </source>
</evidence>
<keyword evidence="3" id="KW-1185">Reference proteome</keyword>
<evidence type="ECO:0000313" key="2">
    <source>
        <dbReference type="EMBL" id="CEG14735.1"/>
    </source>
</evidence>
<dbReference type="Proteomes" id="UP000052230">
    <property type="component" value="Unassembled WGS sequence"/>
</dbReference>
<protein>
    <submittedName>
        <fullName evidence="2">Uncharacterized protein</fullName>
    </submittedName>
</protein>
<organism evidence="2 3">
    <name type="scientific">Xanthomonas citri pv. citri</name>
    <dbReference type="NCBI Taxonomy" id="611301"/>
    <lineage>
        <taxon>Bacteria</taxon>
        <taxon>Pseudomonadati</taxon>
        <taxon>Pseudomonadota</taxon>
        <taxon>Gammaproteobacteria</taxon>
        <taxon>Lysobacterales</taxon>
        <taxon>Lysobacteraceae</taxon>
        <taxon>Xanthomonas</taxon>
    </lineage>
</organism>
<comment type="caution">
    <text evidence="2">The sequence shown here is derived from an EMBL/GenBank/DDBJ whole genome shotgun (WGS) entry which is preliminary data.</text>
</comment>
<reference evidence="2 3" key="1">
    <citation type="submission" date="2014-09" db="EMBL/GenBank/DDBJ databases">
        <authorList>
            <person name="Regsiter A."/>
        </authorList>
    </citation>
    <scope>NUCLEOTIDE SEQUENCE [LARGE SCALE GENOMIC DNA]</scope>
</reference>
<name>A0A0U5FCS0_XANCI</name>
<proteinExistence type="predicted"/>
<dbReference type="AlphaFoldDB" id="A0A0U5FCS0"/>
<sequence>MPGHVGRVRRQLHARQGVENGRLQCAVNLAAHRILAGVVRQEHAVRHRRYVPEPHPGTVVADSAAGQLDPEMRVNRPSGRHGHGKGADAEAVLDAFAAQQGGNGAGEAVALQREQVQRLELCGDAVHQGPATTAPCCHHSTSRRLQPGAGCPRQGP</sequence>
<evidence type="ECO:0000256" key="1">
    <source>
        <dbReference type="SAM" id="MobiDB-lite"/>
    </source>
</evidence>
<feature type="region of interest" description="Disordered" evidence="1">
    <location>
        <begin position="133"/>
        <end position="156"/>
    </location>
</feature>
<dbReference type="EMBL" id="CCXZ01000025">
    <property type="protein sequence ID" value="CEG14735.1"/>
    <property type="molecule type" value="Genomic_DNA"/>
</dbReference>